<name>A0AAV2EQH6_9ROSI</name>
<keyword evidence="3" id="KW-1185">Reference proteome</keyword>
<reference evidence="2 3" key="1">
    <citation type="submission" date="2024-04" db="EMBL/GenBank/DDBJ databases">
        <authorList>
            <person name="Fracassetti M."/>
        </authorList>
    </citation>
    <scope>NUCLEOTIDE SEQUENCE [LARGE SCALE GENOMIC DNA]</scope>
</reference>
<evidence type="ECO:0000256" key="1">
    <source>
        <dbReference type="SAM" id="MobiDB-lite"/>
    </source>
</evidence>
<evidence type="ECO:0000313" key="3">
    <source>
        <dbReference type="Proteomes" id="UP001497516"/>
    </source>
</evidence>
<organism evidence="2 3">
    <name type="scientific">Linum trigynum</name>
    <dbReference type="NCBI Taxonomy" id="586398"/>
    <lineage>
        <taxon>Eukaryota</taxon>
        <taxon>Viridiplantae</taxon>
        <taxon>Streptophyta</taxon>
        <taxon>Embryophyta</taxon>
        <taxon>Tracheophyta</taxon>
        <taxon>Spermatophyta</taxon>
        <taxon>Magnoliopsida</taxon>
        <taxon>eudicotyledons</taxon>
        <taxon>Gunneridae</taxon>
        <taxon>Pentapetalae</taxon>
        <taxon>rosids</taxon>
        <taxon>fabids</taxon>
        <taxon>Malpighiales</taxon>
        <taxon>Linaceae</taxon>
        <taxon>Linum</taxon>
    </lineage>
</organism>
<feature type="region of interest" description="Disordered" evidence="1">
    <location>
        <begin position="1"/>
        <end position="36"/>
    </location>
</feature>
<dbReference type="EMBL" id="OZ034818">
    <property type="protein sequence ID" value="CAL1388248.1"/>
    <property type="molecule type" value="Genomic_DNA"/>
</dbReference>
<feature type="compositionally biased region" description="Polar residues" evidence="1">
    <location>
        <begin position="1"/>
        <end position="15"/>
    </location>
</feature>
<evidence type="ECO:0000313" key="2">
    <source>
        <dbReference type="EMBL" id="CAL1388248.1"/>
    </source>
</evidence>
<dbReference type="Proteomes" id="UP001497516">
    <property type="component" value="Chromosome 5"/>
</dbReference>
<accession>A0AAV2EQH6</accession>
<dbReference type="AlphaFoldDB" id="A0AAV2EQH6"/>
<protein>
    <submittedName>
        <fullName evidence="2">Uncharacterized protein</fullName>
    </submittedName>
</protein>
<sequence length="164" mass="18035">MTYATIINSSTTSSPAACRGRSGTEPRPGYSTPEITGSPVQSLTPCACWRLHKNLARNQLYDAIPERVCQLPKLANLSVSSTYPGGRVLGSHQEKGFGCPSQLYFGSPKADIVGGMWNVLHQQAHLPQRETLVSYVPRKNGFTCGKNSHQQSTWFWEYFAGKEA</sequence>
<proteinExistence type="predicted"/>
<gene>
    <name evidence="2" type="ORF">LTRI10_LOCUS29188</name>
</gene>